<dbReference type="EMBL" id="QGMY01000007">
    <property type="protein sequence ID" value="PWR72098.1"/>
    <property type="molecule type" value="Genomic_DNA"/>
</dbReference>
<evidence type="ECO:0000313" key="3">
    <source>
        <dbReference type="EMBL" id="PWR72098.1"/>
    </source>
</evidence>
<keyword evidence="1" id="KW-1133">Transmembrane helix</keyword>
<dbReference type="Proteomes" id="UP000245657">
    <property type="component" value="Unassembled WGS sequence"/>
</dbReference>
<dbReference type="GeneID" id="97548037"/>
<dbReference type="AlphaFoldDB" id="A0A2V2N6I1"/>
<name>A0A2V2N6I1_9EURY</name>
<feature type="transmembrane region" description="Helical" evidence="1">
    <location>
        <begin position="12"/>
        <end position="31"/>
    </location>
</feature>
<gene>
    <name evidence="3" type="ORF">DK846_08900</name>
</gene>
<evidence type="ECO:0000313" key="4">
    <source>
        <dbReference type="Proteomes" id="UP000245657"/>
    </source>
</evidence>
<proteinExistence type="predicted"/>
<dbReference type="OrthoDB" id="111577at2157"/>
<dbReference type="Pfam" id="PF14358">
    <property type="entry name" value="DUF4405"/>
    <property type="match status" value="1"/>
</dbReference>
<organism evidence="3 4">
    <name type="scientific">Methanospirillum lacunae</name>
    <dbReference type="NCBI Taxonomy" id="668570"/>
    <lineage>
        <taxon>Archaea</taxon>
        <taxon>Methanobacteriati</taxon>
        <taxon>Methanobacteriota</taxon>
        <taxon>Stenosarchaea group</taxon>
        <taxon>Methanomicrobia</taxon>
        <taxon>Methanomicrobiales</taxon>
        <taxon>Methanospirillaceae</taxon>
        <taxon>Methanospirillum</taxon>
    </lineage>
</organism>
<protein>
    <recommendedName>
        <fullName evidence="2">Flavinylation-associated cytochrome domain-containing protein</fullName>
    </recommendedName>
</protein>
<feature type="transmembrane region" description="Helical" evidence="1">
    <location>
        <begin position="51"/>
        <end position="68"/>
    </location>
</feature>
<keyword evidence="4" id="KW-1185">Reference proteome</keyword>
<reference evidence="3 4" key="1">
    <citation type="submission" date="2018-05" db="EMBL/GenBank/DDBJ databases">
        <title>Draft genome of Methanospirillum lacunae Ki8-1.</title>
        <authorList>
            <person name="Dueholm M.S."/>
            <person name="Nielsen P.H."/>
            <person name="Bakmann L.F."/>
            <person name="Otzen D.E."/>
        </authorList>
    </citation>
    <scope>NUCLEOTIDE SEQUENCE [LARGE SCALE GENOMIC DNA]</scope>
    <source>
        <strain evidence="3 4">Ki8-1</strain>
    </source>
</reference>
<dbReference type="InterPro" id="IPR025517">
    <property type="entry name" value="DUF4405"/>
</dbReference>
<sequence length="83" mass="9264">MKRKTLINITTLILLVSTVICVITGIIKWPGLLTTLGFTYRQVPIALITDLHDWSGILMAVCALLHVVQFKARMKRIITSTVS</sequence>
<keyword evidence="1" id="KW-0812">Transmembrane</keyword>
<evidence type="ECO:0000256" key="1">
    <source>
        <dbReference type="SAM" id="Phobius"/>
    </source>
</evidence>
<comment type="caution">
    <text evidence="3">The sequence shown here is derived from an EMBL/GenBank/DDBJ whole genome shotgun (WGS) entry which is preliminary data.</text>
</comment>
<dbReference type="RefSeq" id="WP_109968588.1">
    <property type="nucleotide sequence ID" value="NZ_CP176093.1"/>
</dbReference>
<evidence type="ECO:0000259" key="2">
    <source>
        <dbReference type="Pfam" id="PF14358"/>
    </source>
</evidence>
<keyword evidence="1" id="KW-0472">Membrane</keyword>
<feature type="domain" description="Flavinylation-associated cytochrome" evidence="2">
    <location>
        <begin position="9"/>
        <end position="68"/>
    </location>
</feature>
<accession>A0A2V2N6I1</accession>